<dbReference type="AlphaFoldDB" id="A0A8H7R420"/>
<dbReference type="OrthoDB" id="2242533at2759"/>
<protein>
    <submittedName>
        <fullName evidence="1">Uncharacterized protein</fullName>
    </submittedName>
</protein>
<comment type="caution">
    <text evidence="1">The sequence shown here is derived from an EMBL/GenBank/DDBJ whole genome shotgun (WGS) entry which is preliminary data.</text>
</comment>
<sequence length="144" mass="16583">MFQISLYELDLLTQDYLKIACCTLELTNDYDCILKYLRKAQDQCSGVLALPLKIAEHILGITKSYQYLLTQHPAKGTWEMKNMTLVLENAQLIHPIQKLLKDEGKLIRETKDAADKALTVVDEKTKYKNNGHFRSLVHPVQFQC</sequence>
<name>A0A8H7R420_9FUNG</name>
<reference evidence="1" key="1">
    <citation type="submission" date="2020-12" db="EMBL/GenBank/DDBJ databases">
        <title>Metabolic potential, ecology and presence of endohyphal bacteria is reflected in genomic diversity of Mucoromycotina.</title>
        <authorList>
            <person name="Muszewska A."/>
            <person name="Okrasinska A."/>
            <person name="Steczkiewicz K."/>
            <person name="Drgas O."/>
            <person name="Orlowska M."/>
            <person name="Perlinska-Lenart U."/>
            <person name="Aleksandrzak-Piekarczyk T."/>
            <person name="Szatraj K."/>
            <person name="Zielenkiewicz U."/>
            <person name="Pilsyk S."/>
            <person name="Malc E."/>
            <person name="Mieczkowski P."/>
            <person name="Kruszewska J.S."/>
            <person name="Biernat P."/>
            <person name="Pawlowska J."/>
        </authorList>
    </citation>
    <scope>NUCLEOTIDE SEQUENCE</scope>
    <source>
        <strain evidence="1">WA0000017839</strain>
    </source>
</reference>
<evidence type="ECO:0000313" key="2">
    <source>
        <dbReference type="Proteomes" id="UP000603453"/>
    </source>
</evidence>
<evidence type="ECO:0000313" key="1">
    <source>
        <dbReference type="EMBL" id="KAG2202786.1"/>
    </source>
</evidence>
<dbReference type="EMBL" id="JAEPRD010000057">
    <property type="protein sequence ID" value="KAG2202786.1"/>
    <property type="molecule type" value="Genomic_DNA"/>
</dbReference>
<organism evidence="1 2">
    <name type="scientific">Mucor saturninus</name>
    <dbReference type="NCBI Taxonomy" id="64648"/>
    <lineage>
        <taxon>Eukaryota</taxon>
        <taxon>Fungi</taxon>
        <taxon>Fungi incertae sedis</taxon>
        <taxon>Mucoromycota</taxon>
        <taxon>Mucoromycotina</taxon>
        <taxon>Mucoromycetes</taxon>
        <taxon>Mucorales</taxon>
        <taxon>Mucorineae</taxon>
        <taxon>Mucoraceae</taxon>
        <taxon>Mucor</taxon>
    </lineage>
</organism>
<accession>A0A8H7R420</accession>
<keyword evidence="2" id="KW-1185">Reference proteome</keyword>
<dbReference type="Proteomes" id="UP000603453">
    <property type="component" value="Unassembled WGS sequence"/>
</dbReference>
<proteinExistence type="predicted"/>
<gene>
    <name evidence="1" type="ORF">INT47_004810</name>
</gene>